<keyword evidence="3" id="KW-1185">Reference proteome</keyword>
<sequence length="136" mass="15755">MSEAINKAQTDIYDEEFFNNLQLAKPLVEAMGLKKDRHICKKWIQKLCNLKSDDPVVKKNRNAFFKYMLRIIHRAAEKEAEFPTVDPEDDEKQELTFTSKWSQDNRTYIAVKPLPGQGALIYMAVASDPQLGWDHP</sequence>
<dbReference type="EnsemblMetazoa" id="XM_028292770.2">
    <property type="protein sequence ID" value="XP_028148571.1"/>
    <property type="gene ID" value="LOC114341959"/>
</dbReference>
<evidence type="ECO:0000313" key="4">
    <source>
        <dbReference type="RefSeq" id="XP_028148571.1"/>
    </source>
</evidence>
<evidence type="ECO:0000259" key="1">
    <source>
        <dbReference type="Pfam" id="PF14846"/>
    </source>
</evidence>
<feature type="domain" description="DUF4485" evidence="1">
    <location>
        <begin position="14"/>
        <end position="76"/>
    </location>
</feature>
<dbReference type="GeneID" id="114341959"/>
<evidence type="ECO:0000313" key="3">
    <source>
        <dbReference type="Proteomes" id="UP001652700"/>
    </source>
</evidence>
<proteinExistence type="predicted"/>
<dbReference type="InterPro" id="IPR027831">
    <property type="entry name" value="DUF4485"/>
</dbReference>
<reference evidence="4" key="1">
    <citation type="submission" date="2025-04" db="UniProtKB">
        <authorList>
            <consortium name="RefSeq"/>
        </authorList>
    </citation>
    <scope>IDENTIFICATION</scope>
    <source>
        <tissue evidence="4">Whole insect</tissue>
    </source>
</reference>
<name>A0A6P7GFW8_DIAVI</name>
<dbReference type="KEGG" id="dvv:114341959"/>
<dbReference type="InParanoid" id="A0A6P7GFW8"/>
<reference evidence="2" key="2">
    <citation type="submission" date="2025-05" db="UniProtKB">
        <authorList>
            <consortium name="EnsemblMetazoa"/>
        </authorList>
    </citation>
    <scope>IDENTIFICATION</scope>
</reference>
<accession>A0A6P7GFW8</accession>
<dbReference type="Pfam" id="PF14846">
    <property type="entry name" value="DUF4485"/>
    <property type="match status" value="1"/>
</dbReference>
<dbReference type="RefSeq" id="XP_028148571.1">
    <property type="nucleotide sequence ID" value="XM_028292770.1"/>
</dbReference>
<dbReference type="AlphaFoldDB" id="A0A6P7GFW8"/>
<evidence type="ECO:0000313" key="2">
    <source>
        <dbReference type="EnsemblMetazoa" id="XP_028148571.1"/>
    </source>
</evidence>
<dbReference type="OrthoDB" id="6599787at2759"/>
<gene>
    <name evidence="4" type="primary">LOC114341959</name>
</gene>
<organism evidence="4">
    <name type="scientific">Diabrotica virgifera virgifera</name>
    <name type="common">western corn rootworm</name>
    <dbReference type="NCBI Taxonomy" id="50390"/>
    <lineage>
        <taxon>Eukaryota</taxon>
        <taxon>Metazoa</taxon>
        <taxon>Ecdysozoa</taxon>
        <taxon>Arthropoda</taxon>
        <taxon>Hexapoda</taxon>
        <taxon>Insecta</taxon>
        <taxon>Pterygota</taxon>
        <taxon>Neoptera</taxon>
        <taxon>Endopterygota</taxon>
        <taxon>Coleoptera</taxon>
        <taxon>Polyphaga</taxon>
        <taxon>Cucujiformia</taxon>
        <taxon>Chrysomeloidea</taxon>
        <taxon>Chrysomelidae</taxon>
        <taxon>Galerucinae</taxon>
        <taxon>Diabroticina</taxon>
        <taxon>Diabroticites</taxon>
        <taxon>Diabrotica</taxon>
    </lineage>
</organism>
<protein>
    <submittedName>
        <fullName evidence="4">Uncharacterized protein LOC114341959</fullName>
    </submittedName>
</protein>
<dbReference type="Proteomes" id="UP001652700">
    <property type="component" value="Unplaced"/>
</dbReference>